<dbReference type="Proteomes" id="UP001445076">
    <property type="component" value="Unassembled WGS sequence"/>
</dbReference>
<feature type="compositionally biased region" description="Basic and acidic residues" evidence="12">
    <location>
        <begin position="34"/>
        <end position="44"/>
    </location>
</feature>
<dbReference type="InterPro" id="IPR036236">
    <property type="entry name" value="Znf_C2H2_sf"/>
</dbReference>
<keyword evidence="15" id="KW-1185">Reference proteome</keyword>
<feature type="region of interest" description="Disordered" evidence="12">
    <location>
        <begin position="540"/>
        <end position="580"/>
    </location>
</feature>
<evidence type="ECO:0000256" key="2">
    <source>
        <dbReference type="ARBA" id="ARBA00006991"/>
    </source>
</evidence>
<evidence type="ECO:0000256" key="5">
    <source>
        <dbReference type="ARBA" id="ARBA00022771"/>
    </source>
</evidence>
<dbReference type="PROSITE" id="PS50157">
    <property type="entry name" value="ZINC_FINGER_C2H2_2"/>
    <property type="match status" value="7"/>
</dbReference>
<evidence type="ECO:0000256" key="11">
    <source>
        <dbReference type="PROSITE-ProRule" id="PRU00042"/>
    </source>
</evidence>
<feature type="region of interest" description="Disordered" evidence="12">
    <location>
        <begin position="651"/>
        <end position="673"/>
    </location>
</feature>
<feature type="domain" description="C2H2-type" evidence="13">
    <location>
        <begin position="211"/>
        <end position="233"/>
    </location>
</feature>
<feature type="domain" description="C2H2-type" evidence="13">
    <location>
        <begin position="921"/>
        <end position="950"/>
    </location>
</feature>
<feature type="compositionally biased region" description="Basic and acidic residues" evidence="12">
    <location>
        <begin position="12"/>
        <end position="28"/>
    </location>
</feature>
<dbReference type="InterPro" id="IPR013087">
    <property type="entry name" value="Znf_C2H2_type"/>
</dbReference>
<evidence type="ECO:0000256" key="4">
    <source>
        <dbReference type="ARBA" id="ARBA00022737"/>
    </source>
</evidence>
<keyword evidence="7" id="KW-0805">Transcription regulation</keyword>
<keyword evidence="5 11" id="KW-0863">Zinc-finger</keyword>
<feature type="compositionally biased region" description="Basic residues" evidence="12">
    <location>
        <begin position="1"/>
        <end position="10"/>
    </location>
</feature>
<evidence type="ECO:0000313" key="14">
    <source>
        <dbReference type="EMBL" id="KAK8722479.1"/>
    </source>
</evidence>
<dbReference type="SUPFAM" id="SSF57667">
    <property type="entry name" value="beta-beta-alpha zinc fingers"/>
    <property type="match status" value="3"/>
</dbReference>
<protein>
    <recommendedName>
        <fullName evidence="13">C2H2-type domain-containing protein</fullName>
    </recommendedName>
</protein>
<dbReference type="AlphaFoldDB" id="A0AAW0VZQ5"/>
<dbReference type="PANTHER" id="PTHR24409:SF295">
    <property type="entry name" value="AZ2-RELATED"/>
    <property type="match status" value="1"/>
</dbReference>
<evidence type="ECO:0000256" key="12">
    <source>
        <dbReference type="SAM" id="MobiDB-lite"/>
    </source>
</evidence>
<dbReference type="GO" id="GO:0000981">
    <property type="term" value="F:DNA-binding transcription factor activity, RNA polymerase II-specific"/>
    <property type="evidence" value="ECO:0007669"/>
    <property type="project" value="TreeGrafter"/>
</dbReference>
<evidence type="ECO:0000256" key="1">
    <source>
        <dbReference type="ARBA" id="ARBA00004123"/>
    </source>
</evidence>
<keyword evidence="3" id="KW-0479">Metal-binding</keyword>
<dbReference type="GO" id="GO:0005634">
    <property type="term" value="C:nucleus"/>
    <property type="evidence" value="ECO:0007669"/>
    <property type="project" value="UniProtKB-SubCell"/>
</dbReference>
<gene>
    <name evidence="14" type="ORF">OTU49_012239</name>
</gene>
<keyword evidence="9" id="KW-0804">Transcription</keyword>
<comment type="similarity">
    <text evidence="2">Belongs to the krueppel C2H2-type zinc-finger protein family.</text>
</comment>
<accession>A0AAW0VZQ5</accession>
<feature type="domain" description="C2H2-type" evidence="13">
    <location>
        <begin position="618"/>
        <end position="642"/>
    </location>
</feature>
<dbReference type="GO" id="GO:0008270">
    <property type="term" value="F:zinc ion binding"/>
    <property type="evidence" value="ECO:0007669"/>
    <property type="project" value="UniProtKB-KW"/>
</dbReference>
<keyword evidence="10" id="KW-0539">Nucleus</keyword>
<reference evidence="14 15" key="1">
    <citation type="journal article" date="2024" name="BMC Genomics">
        <title>Genome assembly of redclaw crayfish (Cherax quadricarinatus) provides insights into its immune adaptation and hypoxia tolerance.</title>
        <authorList>
            <person name="Liu Z."/>
            <person name="Zheng J."/>
            <person name="Li H."/>
            <person name="Fang K."/>
            <person name="Wang S."/>
            <person name="He J."/>
            <person name="Zhou D."/>
            <person name="Weng S."/>
            <person name="Chi M."/>
            <person name="Gu Z."/>
            <person name="He J."/>
            <person name="Li F."/>
            <person name="Wang M."/>
        </authorList>
    </citation>
    <scope>NUCLEOTIDE SEQUENCE [LARGE SCALE GENOMIC DNA]</scope>
    <source>
        <strain evidence="14">ZL_2023a</strain>
    </source>
</reference>
<evidence type="ECO:0000256" key="7">
    <source>
        <dbReference type="ARBA" id="ARBA00023015"/>
    </source>
</evidence>
<comment type="subcellular location">
    <subcellularLocation>
        <location evidence="1">Nucleus</location>
    </subcellularLocation>
</comment>
<dbReference type="Pfam" id="PF00096">
    <property type="entry name" value="zf-C2H2"/>
    <property type="match status" value="2"/>
</dbReference>
<dbReference type="SMART" id="SM00355">
    <property type="entry name" value="ZnF_C2H2"/>
    <property type="match status" value="9"/>
</dbReference>
<dbReference type="PROSITE" id="PS00028">
    <property type="entry name" value="ZINC_FINGER_C2H2_1"/>
    <property type="match status" value="5"/>
</dbReference>
<dbReference type="EMBL" id="JARKIK010000095">
    <property type="protein sequence ID" value="KAK8722479.1"/>
    <property type="molecule type" value="Genomic_DNA"/>
</dbReference>
<feature type="domain" description="C2H2-type" evidence="13">
    <location>
        <begin position="445"/>
        <end position="467"/>
    </location>
</feature>
<feature type="domain" description="C2H2-type" evidence="13">
    <location>
        <begin position="590"/>
        <end position="617"/>
    </location>
</feature>
<evidence type="ECO:0000256" key="6">
    <source>
        <dbReference type="ARBA" id="ARBA00022833"/>
    </source>
</evidence>
<evidence type="ECO:0000256" key="8">
    <source>
        <dbReference type="ARBA" id="ARBA00023125"/>
    </source>
</evidence>
<evidence type="ECO:0000259" key="13">
    <source>
        <dbReference type="PROSITE" id="PS50157"/>
    </source>
</evidence>
<dbReference type="PANTHER" id="PTHR24409">
    <property type="entry name" value="ZINC FINGER PROTEIN 142"/>
    <property type="match status" value="1"/>
</dbReference>
<keyword evidence="8" id="KW-0238">DNA-binding</keyword>
<evidence type="ECO:0000256" key="3">
    <source>
        <dbReference type="ARBA" id="ARBA00022723"/>
    </source>
</evidence>
<proteinExistence type="inferred from homology"/>
<feature type="domain" description="C2H2-type" evidence="13">
    <location>
        <begin position="893"/>
        <end position="920"/>
    </location>
</feature>
<dbReference type="GO" id="GO:0000977">
    <property type="term" value="F:RNA polymerase II transcription regulatory region sequence-specific DNA binding"/>
    <property type="evidence" value="ECO:0007669"/>
    <property type="project" value="TreeGrafter"/>
</dbReference>
<dbReference type="FunFam" id="3.30.160.60:FF:000075">
    <property type="entry name" value="Putative zinc finger protein 536"/>
    <property type="match status" value="1"/>
</dbReference>
<evidence type="ECO:0000256" key="9">
    <source>
        <dbReference type="ARBA" id="ARBA00023163"/>
    </source>
</evidence>
<evidence type="ECO:0000256" key="10">
    <source>
        <dbReference type="ARBA" id="ARBA00023242"/>
    </source>
</evidence>
<sequence length="1021" mass="112413">MSRRKQKFPVHLKNEQLEGGEIGRDSNKAAETAEESHSKSRDANNWEMSQVVSGKDVRVPVNGQVVHVSVSSLDPMSATCASHCAGAATEPVSVTLSGPSKRNMPSGVSVSGLAHTTVTDSVHRSLTTPLSVTLSGSTSTSISAKNGLGGLGAVHNESPSPPMSSSAITLLTTVTTSANLKRVPAVSDTRKERAKVDDDHSQGKCPSELPYTCPVCQQPFKSKRSFNAHIIVHCQLVNGSSNGSKRTIDLSASPSPDKKRLKECTLHEQFESVQHELAAPVQDMSLPLDLSCRGSAAARSYERPAASSTPEPRDCIIIQENGTQDEFDLSSLPKHDPAGNLDHSVLSDRGPLEDENENLVNEAREREKAFFNTAQNEQYLTEDSTGLDPPPPLPLYGSGGVVRRIHVSSDDGPPMVYSVRLHAEQVLVSRILGVNDETGDKMELYKCFMCSVAFPSVSRLQAHLSQHKQRYVCCKCSFSCDSRVQFSYHVQREHLSPVIQSRRDKVDVRCDLSDDSSSAENTVTVAALLSALREKAQENRPINLAPKDTYEEEEEDHGSEDSYPVSPSSESQEAADLQEGGSGEDLFKMYTCRFCGKKFDRAFSCNRHERVHTGYKPCFCRVCGRGFSEPRNLRHHVIRFHSDGSLRHLIKRDRRKKGDEDSPTPSVSPVPLKYPESRLKDVLKETANKLISSSNIDMTGLSGKTNGLEITLTSKTLHDTSSNYDDGSKIGVLRSPTPPQADIMKERTTGDVTTAVTTYTTNLTKIIAASLDNSTRGSRRHPVFVDSFRNDELEPGEIRLDRRTKIIDDGESGRRLVIADDQSDESLDHSPHFSNYAPRLNIVQEPIDRDKALMPITDDIGRTFFECPYCHKLFGSTSDMNRHLDFHEDLRPYNCEYCDYSARTNSQLKVHKMRHEGIKLYSCDVCNYNGVTQSDLNRHKKTQSHIARSRNVCSMCGLGFYTASQKQVHVVQCHPEVEGASSLIQMSLGPPVAPLLRSTEYSTLASSTPVSAPPPAAATAQ</sequence>
<keyword evidence="4" id="KW-0677">Repeat</keyword>
<evidence type="ECO:0000313" key="15">
    <source>
        <dbReference type="Proteomes" id="UP001445076"/>
    </source>
</evidence>
<feature type="region of interest" description="Disordered" evidence="12">
    <location>
        <begin position="1"/>
        <end position="45"/>
    </location>
</feature>
<comment type="caution">
    <text evidence="14">The sequence shown here is derived from an EMBL/GenBank/DDBJ whole genome shotgun (WGS) entry which is preliminary data.</text>
</comment>
<organism evidence="14 15">
    <name type="scientific">Cherax quadricarinatus</name>
    <name type="common">Australian red claw crayfish</name>
    <dbReference type="NCBI Taxonomy" id="27406"/>
    <lineage>
        <taxon>Eukaryota</taxon>
        <taxon>Metazoa</taxon>
        <taxon>Ecdysozoa</taxon>
        <taxon>Arthropoda</taxon>
        <taxon>Crustacea</taxon>
        <taxon>Multicrustacea</taxon>
        <taxon>Malacostraca</taxon>
        <taxon>Eumalacostraca</taxon>
        <taxon>Eucarida</taxon>
        <taxon>Decapoda</taxon>
        <taxon>Pleocyemata</taxon>
        <taxon>Astacidea</taxon>
        <taxon>Parastacoidea</taxon>
        <taxon>Parastacidae</taxon>
        <taxon>Cherax</taxon>
    </lineage>
</organism>
<feature type="domain" description="C2H2-type" evidence="13">
    <location>
        <begin position="865"/>
        <end position="892"/>
    </location>
</feature>
<name>A0AAW0VZQ5_CHEQU</name>
<dbReference type="Gene3D" id="3.30.160.60">
    <property type="entry name" value="Classic Zinc Finger"/>
    <property type="match status" value="5"/>
</dbReference>
<keyword evidence="6" id="KW-0862">Zinc</keyword>